<evidence type="ECO:0000256" key="1">
    <source>
        <dbReference type="ARBA" id="ARBA00008324"/>
    </source>
</evidence>
<accession>A0A2A9EL28</accession>
<dbReference type="GO" id="GO:0047617">
    <property type="term" value="F:fatty acyl-CoA hydrolase activity"/>
    <property type="evidence" value="ECO:0007669"/>
    <property type="project" value="InterPro"/>
</dbReference>
<name>A0A2A9EL28_9MICO</name>
<protein>
    <submittedName>
        <fullName evidence="4">Uncharacterized protein (TIGR00369 family)</fullName>
    </submittedName>
</protein>
<keyword evidence="2" id="KW-0378">Hydrolase</keyword>
<gene>
    <name evidence="4" type="ORF">ATJ97_2175</name>
</gene>
<dbReference type="InterPro" id="IPR006683">
    <property type="entry name" value="Thioestr_dom"/>
</dbReference>
<evidence type="ECO:0000256" key="2">
    <source>
        <dbReference type="ARBA" id="ARBA00022801"/>
    </source>
</evidence>
<dbReference type="InterPro" id="IPR029069">
    <property type="entry name" value="HotDog_dom_sf"/>
</dbReference>
<dbReference type="Proteomes" id="UP000222106">
    <property type="component" value="Unassembled WGS sequence"/>
</dbReference>
<dbReference type="PANTHER" id="PTHR21660">
    <property type="entry name" value="THIOESTERASE SUPERFAMILY MEMBER-RELATED"/>
    <property type="match status" value="1"/>
</dbReference>
<organism evidence="4 5">
    <name type="scientific">Georgenia soli</name>
    <dbReference type="NCBI Taxonomy" id="638953"/>
    <lineage>
        <taxon>Bacteria</taxon>
        <taxon>Bacillati</taxon>
        <taxon>Actinomycetota</taxon>
        <taxon>Actinomycetes</taxon>
        <taxon>Micrococcales</taxon>
        <taxon>Bogoriellaceae</taxon>
        <taxon>Georgenia</taxon>
    </lineage>
</organism>
<comment type="similarity">
    <text evidence="1">Belongs to the thioesterase PaaI family.</text>
</comment>
<dbReference type="InterPro" id="IPR039298">
    <property type="entry name" value="ACOT13"/>
</dbReference>
<dbReference type="Gene3D" id="3.10.129.10">
    <property type="entry name" value="Hotdog Thioesterase"/>
    <property type="match status" value="1"/>
</dbReference>
<evidence type="ECO:0000259" key="3">
    <source>
        <dbReference type="Pfam" id="PF03061"/>
    </source>
</evidence>
<comment type="caution">
    <text evidence="4">The sequence shown here is derived from an EMBL/GenBank/DDBJ whole genome shotgun (WGS) entry which is preliminary data.</text>
</comment>
<keyword evidence="5" id="KW-1185">Reference proteome</keyword>
<proteinExistence type="inferred from homology"/>
<dbReference type="CDD" id="cd03443">
    <property type="entry name" value="PaaI_thioesterase"/>
    <property type="match status" value="1"/>
</dbReference>
<feature type="domain" description="Thioesterase" evidence="3">
    <location>
        <begin position="56"/>
        <end position="128"/>
    </location>
</feature>
<evidence type="ECO:0000313" key="4">
    <source>
        <dbReference type="EMBL" id="PFG39664.1"/>
    </source>
</evidence>
<evidence type="ECO:0000313" key="5">
    <source>
        <dbReference type="Proteomes" id="UP000222106"/>
    </source>
</evidence>
<dbReference type="Pfam" id="PF03061">
    <property type="entry name" value="4HBT"/>
    <property type="match status" value="1"/>
</dbReference>
<dbReference type="RefSeq" id="WP_098485393.1">
    <property type="nucleotide sequence ID" value="NZ_PDJI01000004.1"/>
</dbReference>
<dbReference type="OrthoDB" id="9813282at2"/>
<dbReference type="EMBL" id="PDJI01000004">
    <property type="protein sequence ID" value="PFG39664.1"/>
    <property type="molecule type" value="Genomic_DNA"/>
</dbReference>
<dbReference type="NCBIfam" id="TIGR00369">
    <property type="entry name" value="unchar_dom_1"/>
    <property type="match status" value="1"/>
</dbReference>
<sequence>MSGARTLPTAAEVEEQILRSPYHRWLGLRVVELDADRIVLEATAREEWANADGADVVHGGILAGLLDLAADWALVGALGTGVPTIDLTVNYLRAASLGTLRITGRVIRPGRQVSVAEAEIHDAGGRLIAVGRGSFLSAVVAPR</sequence>
<dbReference type="InterPro" id="IPR003736">
    <property type="entry name" value="PAAI_dom"/>
</dbReference>
<reference evidence="4 5" key="1">
    <citation type="submission" date="2017-10" db="EMBL/GenBank/DDBJ databases">
        <title>Sequencing the genomes of 1000 actinobacteria strains.</title>
        <authorList>
            <person name="Klenk H.-P."/>
        </authorList>
    </citation>
    <scope>NUCLEOTIDE SEQUENCE [LARGE SCALE GENOMIC DNA]</scope>
    <source>
        <strain evidence="4 5">DSM 21838</strain>
    </source>
</reference>
<dbReference type="SUPFAM" id="SSF54637">
    <property type="entry name" value="Thioesterase/thiol ester dehydrase-isomerase"/>
    <property type="match status" value="1"/>
</dbReference>
<dbReference type="PANTHER" id="PTHR21660:SF1">
    <property type="entry name" value="ACYL-COENZYME A THIOESTERASE 13"/>
    <property type="match status" value="1"/>
</dbReference>
<dbReference type="AlphaFoldDB" id="A0A2A9EL28"/>